<dbReference type="EMBL" id="RJVA01000010">
    <property type="protein sequence ID" value="ROR01541.1"/>
    <property type="molecule type" value="Genomic_DNA"/>
</dbReference>
<protein>
    <submittedName>
        <fullName evidence="1">Uncharacterized protein</fullName>
    </submittedName>
</protein>
<name>A0A3N1VKN9_9BACT</name>
<proteinExistence type="predicted"/>
<sequence length="264" mass="29497">MSGMRYGSIACTPPTNDAVRMPMNPSFRQLFVDFVAARRHVRAAAFDAHQHAHPSCAEAPPFGDASTNRWHALHKSLQRLLQWPGASTHADFLTKALLDPYFPAEMIQRTLFSHVTGMRFYIDKNRPELQPLLLRDLAQFAEAFLQIRQDLSQLTSLSPAGIPLDGRSFPKPSGQWCRLCGTCCEIGGVPAVAPPGVVYPLHWRALLEGTRLDNQQLCPFLFQSPGSMHHFCSIHRIKPVPCSAFDAEDCRARQRDGPLHQPPP</sequence>
<accession>A0A3N1VKN9</accession>
<gene>
    <name evidence="1" type="ORF">EDC27_0718</name>
</gene>
<keyword evidence="2" id="KW-1185">Reference proteome</keyword>
<dbReference type="AlphaFoldDB" id="A0A3N1VKN9"/>
<reference evidence="1 2" key="1">
    <citation type="submission" date="2018-11" db="EMBL/GenBank/DDBJ databases">
        <title>Genomic Encyclopedia of Type Strains, Phase IV (KMG-IV): sequencing the most valuable type-strain genomes for metagenomic binning, comparative biology and taxonomic classification.</title>
        <authorList>
            <person name="Goeker M."/>
        </authorList>
    </citation>
    <scope>NUCLEOTIDE SEQUENCE [LARGE SCALE GENOMIC DNA]</scope>
    <source>
        <strain evidence="1 2">DSM 22027</strain>
    </source>
</reference>
<evidence type="ECO:0000313" key="1">
    <source>
        <dbReference type="EMBL" id="ROR01541.1"/>
    </source>
</evidence>
<comment type="caution">
    <text evidence="1">The sequence shown here is derived from an EMBL/GenBank/DDBJ whole genome shotgun (WGS) entry which is preliminary data.</text>
</comment>
<organism evidence="1 2">
    <name type="scientific">Desulfosoma caldarium</name>
    <dbReference type="NCBI Taxonomy" id="610254"/>
    <lineage>
        <taxon>Bacteria</taxon>
        <taxon>Pseudomonadati</taxon>
        <taxon>Thermodesulfobacteriota</taxon>
        <taxon>Syntrophobacteria</taxon>
        <taxon>Syntrophobacterales</taxon>
        <taxon>Syntrophobacteraceae</taxon>
        <taxon>Desulfosoma</taxon>
    </lineage>
</organism>
<dbReference type="Proteomes" id="UP000276223">
    <property type="component" value="Unassembled WGS sequence"/>
</dbReference>
<evidence type="ECO:0000313" key="2">
    <source>
        <dbReference type="Proteomes" id="UP000276223"/>
    </source>
</evidence>